<protein>
    <submittedName>
        <fullName evidence="4">ADP-ribosylglycohydrolase family protein</fullName>
    </submittedName>
</protein>
<keyword evidence="5" id="KW-1185">Reference proteome</keyword>
<dbReference type="EMBL" id="CP040871">
    <property type="protein sequence ID" value="QDA57218.1"/>
    <property type="molecule type" value="Genomic_DNA"/>
</dbReference>
<evidence type="ECO:0000256" key="2">
    <source>
        <dbReference type="ARBA" id="ARBA00022801"/>
    </source>
</evidence>
<dbReference type="OrthoDB" id="9798107at2"/>
<comment type="cofactor">
    <cofactor evidence="3">
        <name>Mg(2+)</name>
        <dbReference type="ChEBI" id="CHEBI:18420"/>
    </cofactor>
    <text evidence="3">Binds 2 magnesium ions per subunit.</text>
</comment>
<dbReference type="Proteomes" id="UP000308149">
    <property type="component" value="Chromosome"/>
</dbReference>
<feature type="binding site" evidence="3">
    <location>
        <position position="69"/>
    </location>
    <ligand>
        <name>Mg(2+)</name>
        <dbReference type="ChEBI" id="CHEBI:18420"/>
        <label>1</label>
    </ligand>
</feature>
<dbReference type="KEGG" id="thes:FHQ07_07770"/>
<keyword evidence="3" id="KW-0460">Magnesium</keyword>
<feature type="binding site" evidence="3">
    <location>
        <position position="70"/>
    </location>
    <ligand>
        <name>Mg(2+)</name>
        <dbReference type="ChEBI" id="CHEBI:18420"/>
        <label>1</label>
    </ligand>
</feature>
<dbReference type="RefSeq" id="WP_139716269.1">
    <property type="nucleotide sequence ID" value="NZ_CP040871.1"/>
</dbReference>
<evidence type="ECO:0000256" key="1">
    <source>
        <dbReference type="ARBA" id="ARBA00010702"/>
    </source>
</evidence>
<dbReference type="SUPFAM" id="SSF101478">
    <property type="entry name" value="ADP-ribosylglycohydrolase"/>
    <property type="match status" value="1"/>
</dbReference>
<keyword evidence="2 4" id="KW-0378">Hydrolase</keyword>
<dbReference type="Gene3D" id="1.10.4080.10">
    <property type="entry name" value="ADP-ribosylation/Crystallin J1"/>
    <property type="match status" value="1"/>
</dbReference>
<dbReference type="AlphaFoldDB" id="A0A5B7ZQI7"/>
<dbReference type="GO" id="GO:0046872">
    <property type="term" value="F:metal ion binding"/>
    <property type="evidence" value="ECO:0007669"/>
    <property type="project" value="UniProtKB-KW"/>
</dbReference>
<accession>A0A5B7ZQI7</accession>
<comment type="similarity">
    <text evidence="1">Belongs to the ADP-ribosylglycohydrolase family.</text>
</comment>
<keyword evidence="3" id="KW-0479">Metal-binding</keyword>
<reference evidence="4 5" key="1">
    <citation type="submission" date="2019-06" db="EMBL/GenBank/DDBJ databases">
        <title>Thermomonas aquatica sp. nov., isolated from an industrial wastewater treatment plant.</title>
        <authorList>
            <person name="Jeon J.H."/>
            <person name="Park D.-S."/>
        </authorList>
    </citation>
    <scope>NUCLEOTIDE SEQUENCE [LARGE SCALE GENOMIC DNA]</scope>
    <source>
        <strain evidence="4 5">SY21</strain>
    </source>
</reference>
<dbReference type="PANTHER" id="PTHR16222">
    <property type="entry name" value="ADP-RIBOSYLGLYCOHYDROLASE"/>
    <property type="match status" value="1"/>
</dbReference>
<organism evidence="4 5">
    <name type="scientific">Thermomonas aquatica</name>
    <dbReference type="NCBI Taxonomy" id="2202149"/>
    <lineage>
        <taxon>Bacteria</taxon>
        <taxon>Pseudomonadati</taxon>
        <taxon>Pseudomonadota</taxon>
        <taxon>Gammaproteobacteria</taxon>
        <taxon>Lysobacterales</taxon>
        <taxon>Lysobacteraceae</taxon>
        <taxon>Thermomonas</taxon>
    </lineage>
</organism>
<feature type="binding site" evidence="3">
    <location>
        <position position="71"/>
    </location>
    <ligand>
        <name>Mg(2+)</name>
        <dbReference type="ChEBI" id="CHEBI:18420"/>
        <label>1</label>
    </ligand>
</feature>
<proteinExistence type="inferred from homology"/>
<evidence type="ECO:0000313" key="5">
    <source>
        <dbReference type="Proteomes" id="UP000308149"/>
    </source>
</evidence>
<dbReference type="InterPro" id="IPR005502">
    <property type="entry name" value="Ribosyl_crysJ1"/>
</dbReference>
<dbReference type="Pfam" id="PF03747">
    <property type="entry name" value="ADP_ribosyl_GH"/>
    <property type="match status" value="1"/>
</dbReference>
<dbReference type="InterPro" id="IPR036705">
    <property type="entry name" value="Ribosyl_crysJ1_sf"/>
</dbReference>
<dbReference type="InterPro" id="IPR050792">
    <property type="entry name" value="ADP-ribosylglycohydrolase"/>
</dbReference>
<feature type="binding site" evidence="3">
    <location>
        <position position="276"/>
    </location>
    <ligand>
        <name>Mg(2+)</name>
        <dbReference type="ChEBI" id="CHEBI:18420"/>
        <label>1</label>
    </ligand>
</feature>
<dbReference type="PANTHER" id="PTHR16222:SF24">
    <property type="entry name" value="ADP-RIBOSYLHYDROLASE ARH3"/>
    <property type="match status" value="1"/>
</dbReference>
<feature type="binding site" evidence="3">
    <location>
        <position position="275"/>
    </location>
    <ligand>
        <name>Mg(2+)</name>
        <dbReference type="ChEBI" id="CHEBI:18420"/>
        <label>1</label>
    </ligand>
</feature>
<gene>
    <name evidence="4" type="ORF">FHQ07_07770</name>
</gene>
<evidence type="ECO:0000256" key="3">
    <source>
        <dbReference type="PIRSR" id="PIRSR605502-1"/>
    </source>
</evidence>
<sequence>MPITNEQAQPPLSFERIAGGLTGLLIGDALGVPYEFHAAESIPSEALIEFTPPNGFHRSHRSVLPGTWSDDGAQALVLLDSLLVREGLDLEHFSKGLLRWMSQGFCAVDGKVFDVGIQTSRALGRLAAGVAPAQAGPAGERDNGNGSLMRVLPLALWHQGSDHELVMLSSEQSLPTHGHMRSRIACALYCLWVRCVLAGGSHPWDEATSRLRLIAPPLELDPQEMEQVLDPANAECVQGSGYVVDSLWSARAAVLETSTFDACVRRAVSLGNDTDTTAAIAGGVAGALYGLSGIPRSWREGLRGNDILAPLLNGLISHHSIRR</sequence>
<name>A0A5B7ZQI7_9GAMM</name>
<evidence type="ECO:0000313" key="4">
    <source>
        <dbReference type="EMBL" id="QDA57218.1"/>
    </source>
</evidence>
<dbReference type="GO" id="GO:0016787">
    <property type="term" value="F:hydrolase activity"/>
    <property type="evidence" value="ECO:0007669"/>
    <property type="project" value="UniProtKB-KW"/>
</dbReference>
<feature type="binding site" evidence="3">
    <location>
        <position position="273"/>
    </location>
    <ligand>
        <name>Mg(2+)</name>
        <dbReference type="ChEBI" id="CHEBI:18420"/>
        <label>1</label>
    </ligand>
</feature>